<protein>
    <submittedName>
        <fullName evidence="5">Mitotic-spindle organizing protein 1B</fullName>
    </submittedName>
</protein>
<dbReference type="GO" id="GO:0033566">
    <property type="term" value="P:gamma-tubulin complex localization"/>
    <property type="evidence" value="ECO:0007669"/>
    <property type="project" value="InterPro"/>
</dbReference>
<dbReference type="STRING" id="337451.A0A3S3NTE8"/>
<evidence type="ECO:0000256" key="2">
    <source>
        <dbReference type="ARBA" id="ARBA00011015"/>
    </source>
</evidence>
<accession>A0A3S3NTE8</accession>
<dbReference type="PANTHER" id="PTHR28520:SF2">
    <property type="entry name" value="MITOTIC-SPINDLE ORGANIZING PROTEIN 1"/>
    <property type="match status" value="1"/>
</dbReference>
<reference evidence="5 6" key="1">
    <citation type="journal article" date="2019" name="Nat. Plants">
        <title>Stout camphor tree genome fills gaps in understanding of flowering plant genome evolution.</title>
        <authorList>
            <person name="Chaw S.M."/>
            <person name="Liu Y.C."/>
            <person name="Wu Y.W."/>
            <person name="Wang H.Y."/>
            <person name="Lin C.I."/>
            <person name="Wu C.S."/>
            <person name="Ke H.M."/>
            <person name="Chang L.Y."/>
            <person name="Hsu C.Y."/>
            <person name="Yang H.T."/>
            <person name="Sudianto E."/>
            <person name="Hsu M.H."/>
            <person name="Wu K.P."/>
            <person name="Wang L.N."/>
            <person name="Leebens-Mack J.H."/>
            <person name="Tsai I.J."/>
        </authorList>
    </citation>
    <scope>NUCLEOTIDE SEQUENCE [LARGE SCALE GENOMIC DNA]</scope>
    <source>
        <strain evidence="6">cv. Chaw 1501</strain>
        <tissue evidence="5">Young leaves</tissue>
    </source>
</reference>
<comment type="caution">
    <text evidence="5">The sequence shown here is derived from an EMBL/GenBank/DDBJ whole genome shotgun (WGS) entry which is preliminary data.</text>
</comment>
<dbReference type="GO" id="GO:0090307">
    <property type="term" value="P:mitotic spindle assembly"/>
    <property type="evidence" value="ECO:0007669"/>
    <property type="project" value="TreeGrafter"/>
</dbReference>
<dbReference type="PANTHER" id="PTHR28520">
    <property type="entry name" value="MITOTIC-SPINDLE ORGANIZING PROTEIN 1"/>
    <property type="match status" value="1"/>
</dbReference>
<comment type="similarity">
    <text evidence="2">Belongs to the MOZART1 family.</text>
</comment>
<sequence length="98" mass="10527">MAGGSCLHILKAAYPDGFEEVVVATVLREVLKGLDDGFGSSANARESLELAFQMSNILAMGLDRHTLSILIDLCDRGLNPDALAALVRELRNESHSSE</sequence>
<keyword evidence="3" id="KW-0963">Cytoplasm</keyword>
<dbReference type="AlphaFoldDB" id="A0A3S3NTE8"/>
<keyword evidence="6" id="KW-1185">Reference proteome</keyword>
<dbReference type="GO" id="GO:0000931">
    <property type="term" value="C:gamma-tubulin ring complex"/>
    <property type="evidence" value="ECO:0007669"/>
    <property type="project" value="InterPro"/>
</dbReference>
<dbReference type="GO" id="GO:0005819">
    <property type="term" value="C:spindle"/>
    <property type="evidence" value="ECO:0007669"/>
    <property type="project" value="TreeGrafter"/>
</dbReference>
<keyword evidence="4" id="KW-0206">Cytoskeleton</keyword>
<organism evidence="5 6">
    <name type="scientific">Cinnamomum micranthum f. kanehirae</name>
    <dbReference type="NCBI Taxonomy" id="337451"/>
    <lineage>
        <taxon>Eukaryota</taxon>
        <taxon>Viridiplantae</taxon>
        <taxon>Streptophyta</taxon>
        <taxon>Embryophyta</taxon>
        <taxon>Tracheophyta</taxon>
        <taxon>Spermatophyta</taxon>
        <taxon>Magnoliopsida</taxon>
        <taxon>Magnoliidae</taxon>
        <taxon>Laurales</taxon>
        <taxon>Lauraceae</taxon>
        <taxon>Cinnamomum</taxon>
    </lineage>
</organism>
<proteinExistence type="inferred from homology"/>
<dbReference type="GO" id="GO:0051415">
    <property type="term" value="P:microtubule nucleation by interphase microtubule organizing center"/>
    <property type="evidence" value="ECO:0007669"/>
    <property type="project" value="TreeGrafter"/>
</dbReference>
<evidence type="ECO:0000313" key="6">
    <source>
        <dbReference type="Proteomes" id="UP000283530"/>
    </source>
</evidence>
<dbReference type="InterPro" id="IPR022214">
    <property type="entry name" value="MZT1"/>
</dbReference>
<dbReference type="EMBL" id="QPKB01000010">
    <property type="protein sequence ID" value="RWR93967.1"/>
    <property type="molecule type" value="Genomic_DNA"/>
</dbReference>
<dbReference type="GO" id="GO:0031021">
    <property type="term" value="C:interphase microtubule organizing center"/>
    <property type="evidence" value="ECO:0007669"/>
    <property type="project" value="TreeGrafter"/>
</dbReference>
<dbReference type="Pfam" id="PF12554">
    <property type="entry name" value="MOZART1"/>
    <property type="match status" value="1"/>
</dbReference>
<evidence type="ECO:0000313" key="5">
    <source>
        <dbReference type="EMBL" id="RWR93967.1"/>
    </source>
</evidence>
<evidence type="ECO:0000256" key="1">
    <source>
        <dbReference type="ARBA" id="ARBA00004267"/>
    </source>
</evidence>
<name>A0A3S3NTE8_9MAGN</name>
<gene>
    <name evidence="5" type="ORF">CKAN_02324500</name>
</gene>
<comment type="subcellular location">
    <subcellularLocation>
        <location evidence="1">Cytoplasm</location>
        <location evidence="1">Cytoskeleton</location>
        <location evidence="1">Microtubule organizing center</location>
    </subcellularLocation>
</comment>
<dbReference type="OrthoDB" id="48571at2759"/>
<evidence type="ECO:0000256" key="3">
    <source>
        <dbReference type="ARBA" id="ARBA00022490"/>
    </source>
</evidence>
<evidence type="ECO:0000256" key="4">
    <source>
        <dbReference type="ARBA" id="ARBA00023212"/>
    </source>
</evidence>
<dbReference type="Proteomes" id="UP000283530">
    <property type="component" value="Unassembled WGS sequence"/>
</dbReference>